<dbReference type="AlphaFoldDB" id="A0A2T7PBA8"/>
<dbReference type="OrthoDB" id="6430699at2759"/>
<dbReference type="EMBL" id="PZQS01000005">
    <property type="protein sequence ID" value="PVD30696.1"/>
    <property type="molecule type" value="Genomic_DNA"/>
</dbReference>
<comment type="caution">
    <text evidence="2">The sequence shown here is derived from an EMBL/GenBank/DDBJ whole genome shotgun (WGS) entry which is preliminary data.</text>
</comment>
<feature type="compositionally biased region" description="Low complexity" evidence="1">
    <location>
        <begin position="183"/>
        <end position="203"/>
    </location>
</feature>
<evidence type="ECO:0000256" key="1">
    <source>
        <dbReference type="SAM" id="MobiDB-lite"/>
    </source>
</evidence>
<feature type="region of interest" description="Disordered" evidence="1">
    <location>
        <begin position="424"/>
        <end position="447"/>
    </location>
</feature>
<accession>A0A2T7PBA8</accession>
<feature type="compositionally biased region" description="Low complexity" evidence="1">
    <location>
        <begin position="23"/>
        <end position="34"/>
    </location>
</feature>
<organism evidence="2 3">
    <name type="scientific">Pomacea canaliculata</name>
    <name type="common">Golden apple snail</name>
    <dbReference type="NCBI Taxonomy" id="400727"/>
    <lineage>
        <taxon>Eukaryota</taxon>
        <taxon>Metazoa</taxon>
        <taxon>Spiralia</taxon>
        <taxon>Lophotrochozoa</taxon>
        <taxon>Mollusca</taxon>
        <taxon>Gastropoda</taxon>
        <taxon>Caenogastropoda</taxon>
        <taxon>Architaenioglossa</taxon>
        <taxon>Ampullarioidea</taxon>
        <taxon>Ampullariidae</taxon>
        <taxon>Pomacea</taxon>
    </lineage>
</organism>
<proteinExistence type="predicted"/>
<feature type="region of interest" description="Disordered" evidence="1">
    <location>
        <begin position="1"/>
        <end position="34"/>
    </location>
</feature>
<feature type="region of interest" description="Disordered" evidence="1">
    <location>
        <begin position="179"/>
        <end position="220"/>
    </location>
</feature>
<evidence type="ECO:0000313" key="3">
    <source>
        <dbReference type="Proteomes" id="UP000245119"/>
    </source>
</evidence>
<reference evidence="2 3" key="1">
    <citation type="submission" date="2018-04" db="EMBL/GenBank/DDBJ databases">
        <title>The genome of golden apple snail Pomacea canaliculata provides insight into stress tolerance and invasive adaptation.</title>
        <authorList>
            <person name="Liu C."/>
            <person name="Liu B."/>
            <person name="Ren Y."/>
            <person name="Zhang Y."/>
            <person name="Wang H."/>
            <person name="Li S."/>
            <person name="Jiang F."/>
            <person name="Yin L."/>
            <person name="Zhang G."/>
            <person name="Qian W."/>
            <person name="Fan W."/>
        </authorList>
    </citation>
    <scope>NUCLEOTIDE SEQUENCE [LARGE SCALE GENOMIC DNA]</scope>
    <source>
        <strain evidence="2">SZHN2017</strain>
        <tissue evidence="2">Muscle</tissue>
    </source>
</reference>
<keyword evidence="3" id="KW-1185">Reference proteome</keyword>
<dbReference type="Proteomes" id="UP000245119">
    <property type="component" value="Linkage Group LG5"/>
</dbReference>
<evidence type="ECO:0000313" key="2">
    <source>
        <dbReference type="EMBL" id="PVD30696.1"/>
    </source>
</evidence>
<sequence>MQLLTMAMQREHEGDSNGNHLKSTTASSTGTTASTVCQCPPAARPAAQLDVQLELECPERSLTISAPPSVSWPCELQNAAFQTDAGTNNSGVLCPPADINCNPLGPAGSDEMEEKDAENDARGGVGERLLLAHALAATQAAFGEEGSDRDDEESGDDSLGSCNALYRLQTSILVSTTTTLQADHSTVNDSVTSSDTSVGESTTGRSPHHKQLTTDSRSPKNRLAWQISAQPSGSVSSRFAALSSWPTHPSARHSVDMETDDQLSLEHDAPSLRNHADVKLVAARATDAKAHDSHELPHLPGSHGGECITPVLITPVSLVPSSAERGRCESLRMTPPIWTALALRLAASTQEEAPAGRQWRGAVSHRPAASRLALPCLAELEDVVKAMNRSVSLSPKLSHKVSPSKRAPMISPNKLAHKVSTNKRVLTRRNRSASPASPLGGSIAARSPRRARLRRAEAASGLGTALREVDVFLEALLEDECALYAGRLQAFFRHDTACDRTELPDPVAKILNEGDDMHFVPIRQEAGLLAAVEGSAFSYYIPT</sequence>
<gene>
    <name evidence="2" type="ORF">C0Q70_09970</name>
</gene>
<name>A0A2T7PBA8_POMCA</name>
<protein>
    <submittedName>
        <fullName evidence="2">Uncharacterized protein</fullName>
    </submittedName>
</protein>